<dbReference type="Proteomes" id="UP000035514">
    <property type="component" value="Unassembled WGS sequence"/>
</dbReference>
<reference evidence="3 4" key="1">
    <citation type="submission" date="2014-01" db="EMBL/GenBank/DDBJ databases">
        <title>Development of a Comparative Genomic Fingerprinting Assay for High Resolution Genotyping of Arcobacter butzleri.</title>
        <authorList>
            <person name="Webb A.L."/>
            <person name="Inglis G.D."/>
            <person name="Kruczkiewicz P."/>
            <person name="Selinger L.B."/>
            <person name="Taboada E.N."/>
        </authorList>
    </citation>
    <scope>NUCLEOTIDE SEQUENCE [LARGE SCALE GENOMIC DNA]</scope>
    <source>
        <strain evidence="3 4">L348</strain>
    </source>
</reference>
<gene>
    <name evidence="3" type="ORF">AA20_07920</name>
</gene>
<sequence length="113" mass="13464">MDLVIITFVVTIVFFIIYKYDIFKSLATRGVIEKDFSQCYILSYPKRAELHNKGEIYQIKDLDEFFELNPKLKGKIPVEKREGIDSSNPDALKRELEERKRLKEKYSKKKKKK</sequence>
<comment type="caution">
    <text evidence="3">The sequence shown here is derived from an EMBL/GenBank/DDBJ whole genome shotgun (WGS) entry which is preliminary data.</text>
</comment>
<keyword evidence="2" id="KW-0812">Transmembrane</keyword>
<proteinExistence type="predicted"/>
<feature type="transmembrane region" description="Helical" evidence="2">
    <location>
        <begin position="6"/>
        <end position="23"/>
    </location>
</feature>
<dbReference type="PATRIC" id="fig|1447256.3.peg.1543"/>
<feature type="compositionally biased region" description="Basic and acidic residues" evidence="1">
    <location>
        <begin position="91"/>
        <end position="105"/>
    </location>
</feature>
<dbReference type="AlphaFoldDB" id="A0A0G9K3J8"/>
<keyword evidence="2" id="KW-0472">Membrane</keyword>
<evidence type="ECO:0000256" key="1">
    <source>
        <dbReference type="SAM" id="MobiDB-lite"/>
    </source>
</evidence>
<accession>A0A0G9K3J8</accession>
<evidence type="ECO:0000256" key="2">
    <source>
        <dbReference type="SAM" id="Phobius"/>
    </source>
</evidence>
<evidence type="ECO:0000313" key="4">
    <source>
        <dbReference type="Proteomes" id="UP000035514"/>
    </source>
</evidence>
<protein>
    <submittedName>
        <fullName evidence="3">Uncharacterized protein</fullName>
    </submittedName>
</protein>
<dbReference type="EMBL" id="JAIQ01000112">
    <property type="protein sequence ID" value="KLD98742.1"/>
    <property type="molecule type" value="Genomic_DNA"/>
</dbReference>
<name>A0A0G9K3J8_9BACT</name>
<dbReference type="RefSeq" id="WP_020847865.1">
    <property type="nucleotide sequence ID" value="NZ_JAIQ01000112.1"/>
</dbReference>
<feature type="region of interest" description="Disordered" evidence="1">
    <location>
        <begin position="79"/>
        <end position="113"/>
    </location>
</feature>
<evidence type="ECO:0000313" key="3">
    <source>
        <dbReference type="EMBL" id="KLD98742.1"/>
    </source>
</evidence>
<keyword evidence="2" id="KW-1133">Transmembrane helix</keyword>
<organism evidence="3 4">
    <name type="scientific">Aliarcobacter butzleri L348</name>
    <dbReference type="NCBI Taxonomy" id="1447256"/>
    <lineage>
        <taxon>Bacteria</taxon>
        <taxon>Pseudomonadati</taxon>
        <taxon>Campylobacterota</taxon>
        <taxon>Epsilonproteobacteria</taxon>
        <taxon>Campylobacterales</taxon>
        <taxon>Arcobacteraceae</taxon>
        <taxon>Aliarcobacter</taxon>
    </lineage>
</organism>